<dbReference type="PANTHER" id="PTHR33490:SF12">
    <property type="entry name" value="BLL5557 PROTEIN"/>
    <property type="match status" value="1"/>
</dbReference>
<name>A0A1I7MGV5_9MICC</name>
<evidence type="ECO:0000313" key="4">
    <source>
        <dbReference type="Proteomes" id="UP000198881"/>
    </source>
</evidence>
<dbReference type="PANTHER" id="PTHR33490">
    <property type="entry name" value="BLR5614 PROTEIN-RELATED"/>
    <property type="match status" value="1"/>
</dbReference>
<dbReference type="Pfam" id="PF01841">
    <property type="entry name" value="Transglut_core"/>
    <property type="match status" value="1"/>
</dbReference>
<feature type="region of interest" description="Disordered" evidence="1">
    <location>
        <begin position="64"/>
        <end position="97"/>
    </location>
</feature>
<dbReference type="RefSeq" id="WP_245760572.1">
    <property type="nucleotide sequence ID" value="NZ_FPCG01000002.1"/>
</dbReference>
<dbReference type="SMART" id="SM00460">
    <property type="entry name" value="TGc"/>
    <property type="match status" value="1"/>
</dbReference>
<dbReference type="Gene3D" id="3.10.620.30">
    <property type="match status" value="1"/>
</dbReference>
<gene>
    <name evidence="3" type="ORF">SAMN04487966_102212</name>
</gene>
<dbReference type="Proteomes" id="UP000198881">
    <property type="component" value="Unassembled WGS sequence"/>
</dbReference>
<evidence type="ECO:0000259" key="2">
    <source>
        <dbReference type="SMART" id="SM00460"/>
    </source>
</evidence>
<organism evidence="3 4">
    <name type="scientific">Micrococcus terreus</name>
    <dbReference type="NCBI Taxonomy" id="574650"/>
    <lineage>
        <taxon>Bacteria</taxon>
        <taxon>Bacillati</taxon>
        <taxon>Actinomycetota</taxon>
        <taxon>Actinomycetes</taxon>
        <taxon>Micrococcales</taxon>
        <taxon>Micrococcaceae</taxon>
        <taxon>Micrococcus</taxon>
    </lineage>
</organism>
<dbReference type="InterPro" id="IPR002931">
    <property type="entry name" value="Transglutaminase-like"/>
</dbReference>
<dbReference type="STRING" id="574650.SAMN04487966_102212"/>
<evidence type="ECO:0000313" key="3">
    <source>
        <dbReference type="EMBL" id="SFV21156.1"/>
    </source>
</evidence>
<dbReference type="SUPFAM" id="SSF54001">
    <property type="entry name" value="Cysteine proteinases"/>
    <property type="match status" value="1"/>
</dbReference>
<reference evidence="3 4" key="1">
    <citation type="submission" date="2016-10" db="EMBL/GenBank/DDBJ databases">
        <authorList>
            <person name="de Groot N.N."/>
        </authorList>
    </citation>
    <scope>NUCLEOTIDE SEQUENCE [LARGE SCALE GENOMIC DNA]</scope>
    <source>
        <strain evidence="3 4">CGMCC 1.7054</strain>
    </source>
</reference>
<feature type="compositionally biased region" description="Basic and acidic residues" evidence="1">
    <location>
        <begin position="77"/>
        <end position="86"/>
    </location>
</feature>
<dbReference type="EMBL" id="FPCG01000002">
    <property type="protein sequence ID" value="SFV21156.1"/>
    <property type="molecule type" value="Genomic_DNA"/>
</dbReference>
<protein>
    <submittedName>
        <fullName evidence="3">Transglutaminase-like superfamily protein</fullName>
    </submittedName>
</protein>
<dbReference type="AlphaFoldDB" id="A0A1I7MGV5"/>
<sequence length="287" mass="30779">MLRDVRSTLTVRPSPGTRMVFAIAVAEAEGVTCDQESLRVISPHGEISAVEVQDHHGGRLHVIDIPEDFEAAPRPPRGSEPERDTDADGFPRGSVAPGTVRVDYRSLVRGAESAPVGDEADLIRYVRPSRYAESDKLFPTSGKLFGSLTGQELVDAVSSWVQSHISYVPGFSRGTDGAVDTFLARQGICRDFAHLVVALLRARNTPARVVAGYAPGLRPMDFHAVAEAWVDGAWQLIDATGLAEMSSLARIATGADASDTAFLSTVQGGITLEHIKVDAHLLEDQQG</sequence>
<evidence type="ECO:0000256" key="1">
    <source>
        <dbReference type="SAM" id="MobiDB-lite"/>
    </source>
</evidence>
<keyword evidence="4" id="KW-1185">Reference proteome</keyword>
<feature type="domain" description="Transglutaminase-like" evidence="2">
    <location>
        <begin position="181"/>
        <end position="241"/>
    </location>
</feature>
<accession>A0A1I7MGV5</accession>
<dbReference type="InterPro" id="IPR038765">
    <property type="entry name" value="Papain-like_cys_pep_sf"/>
</dbReference>
<proteinExistence type="predicted"/>